<evidence type="ECO:0000256" key="1">
    <source>
        <dbReference type="SAM" id="SignalP"/>
    </source>
</evidence>
<keyword evidence="1" id="KW-0732">Signal</keyword>
<accession>A0AAJ6B9Q2</accession>
<dbReference type="Proteomes" id="UP001214530">
    <property type="component" value="Chromosome"/>
</dbReference>
<dbReference type="AlphaFoldDB" id="A0AAJ6B9Q2"/>
<organism evidence="2 3">
    <name type="scientific">Candidatus Pedobacter colombiensis</name>
    <dbReference type="NCBI Taxonomy" id="3121371"/>
    <lineage>
        <taxon>Bacteria</taxon>
        <taxon>Pseudomonadati</taxon>
        <taxon>Bacteroidota</taxon>
        <taxon>Sphingobacteriia</taxon>
        <taxon>Sphingobacteriales</taxon>
        <taxon>Sphingobacteriaceae</taxon>
        <taxon>Pedobacter</taxon>
    </lineage>
</organism>
<feature type="signal peptide" evidence="1">
    <location>
        <begin position="1"/>
        <end position="26"/>
    </location>
</feature>
<gene>
    <name evidence="2" type="ORF">P0Y49_04685</name>
</gene>
<sequence length="216" mass="24383">MGSMNKVWAPGLALVLACVFPASLSAQTFGEFFNQKKTQKRYLLEQIAALQVYLGYAKKGYELVGSGLQTVRDIKSGEFGLHNTFISSLKKVSPFVRSNTKVAEIIACQLGISRAFNIRDKDKLPLSSQLYVLEVKAHLLDECFKDLEELLLVVTAGKVEMNDANRLERLDKIYRSILDKYSFALDFSTQVKLLIAGGIREEQSINYLKKLYEKEE</sequence>
<evidence type="ECO:0000313" key="2">
    <source>
        <dbReference type="EMBL" id="WEK20433.1"/>
    </source>
</evidence>
<feature type="chain" id="PRO_5042474854" description="TerB family tellurite resistance protein" evidence="1">
    <location>
        <begin position="27"/>
        <end position="216"/>
    </location>
</feature>
<dbReference type="PROSITE" id="PS51257">
    <property type="entry name" value="PROKAR_LIPOPROTEIN"/>
    <property type="match status" value="1"/>
</dbReference>
<name>A0AAJ6B9Q2_9SPHI</name>
<protein>
    <recommendedName>
        <fullName evidence="4">TerB family tellurite resistance protein</fullName>
    </recommendedName>
</protein>
<evidence type="ECO:0000313" key="3">
    <source>
        <dbReference type="Proteomes" id="UP001214530"/>
    </source>
</evidence>
<evidence type="ECO:0008006" key="4">
    <source>
        <dbReference type="Google" id="ProtNLM"/>
    </source>
</evidence>
<reference evidence="2" key="1">
    <citation type="submission" date="2023-03" db="EMBL/GenBank/DDBJ databases">
        <title>Andean soil-derived lignocellulolytic bacterial consortium as a source of novel taxa and putative plastic-active enzymes.</title>
        <authorList>
            <person name="Diaz-Garcia L."/>
            <person name="Chuvochina M."/>
            <person name="Feuerriegel G."/>
            <person name="Bunk B."/>
            <person name="Sproer C."/>
            <person name="Streit W.R."/>
            <person name="Rodriguez L.M."/>
            <person name="Overmann J."/>
            <person name="Jimenez D.J."/>
        </authorList>
    </citation>
    <scope>NUCLEOTIDE SEQUENCE</scope>
    <source>
        <strain evidence="2">MAG 3858</strain>
    </source>
</reference>
<proteinExistence type="predicted"/>
<dbReference type="EMBL" id="CP119313">
    <property type="protein sequence ID" value="WEK20433.1"/>
    <property type="molecule type" value="Genomic_DNA"/>
</dbReference>